<sequence>MTNSPPSEAAAIEDLVVALLQILCREQAVSLAKIGKQMQLRRSQLERLLLLLGENEAWGGLGYLTQREQRGRAMIMLTTKGKDLCASMAT</sequence>
<name>A0A2I1DQX6_9PROT</name>
<dbReference type="OrthoDB" id="5297939at2"/>
<dbReference type="InParanoid" id="A0A2I1DQX6"/>
<dbReference type="Proteomes" id="UP000234329">
    <property type="component" value="Unassembled WGS sequence"/>
</dbReference>
<evidence type="ECO:0008006" key="3">
    <source>
        <dbReference type="Google" id="ProtNLM"/>
    </source>
</evidence>
<reference evidence="1 2" key="1">
    <citation type="submission" date="2017-03" db="EMBL/GenBank/DDBJ databases">
        <title>Draft genime sequence of the acidophilic sulfur-oxidizing bacterium Acidithiobacillus sp. SH, isolated from seawater.</title>
        <authorList>
            <person name="Sharmin S."/>
            <person name="Tokuhisa M."/>
            <person name="Kanao T."/>
            <person name="Kamimura K."/>
        </authorList>
    </citation>
    <scope>NUCLEOTIDE SEQUENCE [LARGE SCALE GENOMIC DNA]</scope>
    <source>
        <strain evidence="1 2">SH</strain>
    </source>
</reference>
<comment type="caution">
    <text evidence="1">The sequence shown here is derived from an EMBL/GenBank/DDBJ whole genome shotgun (WGS) entry which is preliminary data.</text>
</comment>
<protein>
    <recommendedName>
        <fullName evidence="3">MarR family transcriptional regulator</fullName>
    </recommendedName>
</protein>
<keyword evidence="2" id="KW-1185">Reference proteome</keyword>
<dbReference type="AlphaFoldDB" id="A0A2I1DQX6"/>
<dbReference type="InterPro" id="IPR036388">
    <property type="entry name" value="WH-like_DNA-bd_sf"/>
</dbReference>
<evidence type="ECO:0000313" key="2">
    <source>
        <dbReference type="Proteomes" id="UP000234329"/>
    </source>
</evidence>
<dbReference type="Gene3D" id="1.10.10.10">
    <property type="entry name" value="Winged helix-like DNA-binding domain superfamily/Winged helix DNA-binding domain"/>
    <property type="match status" value="1"/>
</dbReference>
<organism evidence="1 2">
    <name type="scientific">Acidithiobacillus marinus</name>
    <dbReference type="NCBI Taxonomy" id="187490"/>
    <lineage>
        <taxon>Bacteria</taxon>
        <taxon>Pseudomonadati</taxon>
        <taxon>Pseudomonadota</taxon>
        <taxon>Acidithiobacillia</taxon>
        <taxon>Acidithiobacillales</taxon>
        <taxon>Acidithiobacillaceae</taxon>
        <taxon>Acidithiobacillus</taxon>
    </lineage>
</organism>
<dbReference type="InterPro" id="IPR036390">
    <property type="entry name" value="WH_DNA-bd_sf"/>
</dbReference>
<dbReference type="EMBL" id="MXAV01000001">
    <property type="protein sequence ID" value="PKY12276.1"/>
    <property type="molecule type" value="Genomic_DNA"/>
</dbReference>
<gene>
    <name evidence="1" type="ORF">B1757_00160</name>
</gene>
<dbReference type="SUPFAM" id="SSF46785">
    <property type="entry name" value="Winged helix' DNA-binding domain"/>
    <property type="match status" value="1"/>
</dbReference>
<accession>A0A2I1DQX6</accession>
<evidence type="ECO:0000313" key="1">
    <source>
        <dbReference type="EMBL" id="PKY12276.1"/>
    </source>
</evidence>
<dbReference type="RefSeq" id="WP_101536396.1">
    <property type="nucleotide sequence ID" value="NZ_MXAV01000001.1"/>
</dbReference>
<proteinExistence type="predicted"/>